<dbReference type="InterPro" id="IPR003593">
    <property type="entry name" value="AAA+_ATPase"/>
</dbReference>
<evidence type="ECO:0000256" key="1">
    <source>
        <dbReference type="ARBA" id="ARBA00006611"/>
    </source>
</evidence>
<evidence type="ECO:0000313" key="6">
    <source>
        <dbReference type="Proteomes" id="UP001596031"/>
    </source>
</evidence>
<comment type="caution">
    <text evidence="5">The sequence shown here is derived from an EMBL/GenBank/DDBJ whole genome shotgun (WGS) entry which is preliminary data.</text>
</comment>
<evidence type="ECO:0000259" key="4">
    <source>
        <dbReference type="PROSITE" id="PS00662"/>
    </source>
</evidence>
<feature type="domain" description="Bacterial type II secretion system protein E" evidence="4">
    <location>
        <begin position="255"/>
        <end position="269"/>
    </location>
</feature>
<keyword evidence="2" id="KW-0547">Nucleotide-binding</keyword>
<dbReference type="Pfam" id="PF00437">
    <property type="entry name" value="T2SSE"/>
    <property type="match status" value="1"/>
</dbReference>
<dbReference type="InterPro" id="IPR027417">
    <property type="entry name" value="P-loop_NTPase"/>
</dbReference>
<dbReference type="PANTHER" id="PTHR30258">
    <property type="entry name" value="TYPE II SECRETION SYSTEM PROTEIN GSPE-RELATED"/>
    <property type="match status" value="1"/>
</dbReference>
<keyword evidence="3" id="KW-0067">ATP-binding</keyword>
<dbReference type="EMBL" id="JBHSMS010000073">
    <property type="protein sequence ID" value="MFC5513546.1"/>
    <property type="molecule type" value="Genomic_DNA"/>
</dbReference>
<dbReference type="SMART" id="SM00382">
    <property type="entry name" value="AAA"/>
    <property type="match status" value="1"/>
</dbReference>
<protein>
    <submittedName>
        <fullName evidence="5">GspE/PulE family protein</fullName>
    </submittedName>
</protein>
<dbReference type="Gene3D" id="3.40.50.300">
    <property type="entry name" value="P-loop containing nucleotide triphosphate hydrolases"/>
    <property type="match status" value="1"/>
</dbReference>
<reference evidence="6" key="1">
    <citation type="journal article" date="2019" name="Int. J. Syst. Evol. Microbiol.">
        <title>The Global Catalogue of Microorganisms (GCM) 10K type strain sequencing project: providing services to taxonomists for standard genome sequencing and annotation.</title>
        <authorList>
            <consortium name="The Broad Institute Genomics Platform"/>
            <consortium name="The Broad Institute Genome Sequencing Center for Infectious Disease"/>
            <person name="Wu L."/>
            <person name="Ma J."/>
        </authorList>
    </citation>
    <scope>NUCLEOTIDE SEQUENCE [LARGE SCALE GENOMIC DNA]</scope>
    <source>
        <strain evidence="6">CCUG 38813</strain>
    </source>
</reference>
<evidence type="ECO:0000256" key="3">
    <source>
        <dbReference type="ARBA" id="ARBA00022840"/>
    </source>
</evidence>
<dbReference type="InterPro" id="IPR001482">
    <property type="entry name" value="T2SS/T4SS_dom"/>
</dbReference>
<dbReference type="PROSITE" id="PS00662">
    <property type="entry name" value="T2SP_E"/>
    <property type="match status" value="1"/>
</dbReference>
<name>A0ABW0PLK0_9BURK</name>
<dbReference type="RefSeq" id="WP_379725924.1">
    <property type="nucleotide sequence ID" value="NZ_JBHSMS010000073.1"/>
</dbReference>
<comment type="similarity">
    <text evidence="1">Belongs to the GSP E family.</text>
</comment>
<evidence type="ECO:0000256" key="2">
    <source>
        <dbReference type="ARBA" id="ARBA00022741"/>
    </source>
</evidence>
<gene>
    <name evidence="5" type="ORF">ACFPOU_20820</name>
</gene>
<dbReference type="PANTHER" id="PTHR30258:SF2">
    <property type="entry name" value="COMG OPERON PROTEIN 1"/>
    <property type="match status" value="1"/>
</dbReference>
<organism evidence="5 6">
    <name type="scientific">Massilia jejuensis</name>
    <dbReference type="NCBI Taxonomy" id="648894"/>
    <lineage>
        <taxon>Bacteria</taxon>
        <taxon>Pseudomonadati</taxon>
        <taxon>Pseudomonadota</taxon>
        <taxon>Betaproteobacteria</taxon>
        <taxon>Burkholderiales</taxon>
        <taxon>Oxalobacteraceae</taxon>
        <taxon>Telluria group</taxon>
        <taxon>Massilia</taxon>
    </lineage>
</organism>
<keyword evidence="6" id="KW-1185">Reference proteome</keyword>
<evidence type="ECO:0000313" key="5">
    <source>
        <dbReference type="EMBL" id="MFC5513546.1"/>
    </source>
</evidence>
<accession>A0ABW0PLK0</accession>
<sequence>MSNFTLPDYPELYGDRLTEDERMALMPITSGANRAVESTLLNAFAYAVISGASDVHISGHEWQGLHVEIGIRTSVGMVNFGYDRDNNGKHFRTKMLELTNTPQGGSTPDLLSTRFSLSFPAWWAEQHNLRNCNGQPYDIDVRVEYARTFDGWKFTSRIINQQTAPKLEQLRLPHALEALIRRVICEPSGLILATGPTGSGKSTLLNAMINYLINGQNAIVTIENPVEYRLRGPGPITQIPVRGEVTFAKALRSVLRQDPDIILIGEIRDVETMDVALDAASTGHLVLSTLHANSATDAASRALDLLPDRTRDAVRLAESLKLIMAQRLVYKFESEMAPRELGIHERSWLEDNGLNVVRSLQETVSQTKVGKSALIEAIDIDYPISQIIRGDRFDPDAMYRLASRQLQYETLVMAGLRAVEEGYAKFSDCRTKLETNRSAGAAPPLRTELARRFGLTYSEVARGIDKFVTEQELNHETTLDAVFERMFK</sequence>
<proteinExistence type="inferred from homology"/>
<dbReference type="SUPFAM" id="SSF52540">
    <property type="entry name" value="P-loop containing nucleoside triphosphate hydrolases"/>
    <property type="match status" value="1"/>
</dbReference>
<dbReference type="Proteomes" id="UP001596031">
    <property type="component" value="Unassembled WGS sequence"/>
</dbReference>
<dbReference type="CDD" id="cd01129">
    <property type="entry name" value="PulE-GspE-like"/>
    <property type="match status" value="1"/>
</dbReference>